<feature type="region of interest" description="Disordered" evidence="5">
    <location>
        <begin position="710"/>
        <end position="753"/>
    </location>
</feature>
<dbReference type="GO" id="GO:0051959">
    <property type="term" value="F:dynein light intermediate chain binding"/>
    <property type="evidence" value="ECO:0007669"/>
    <property type="project" value="TreeGrafter"/>
</dbReference>
<dbReference type="GO" id="GO:0031122">
    <property type="term" value="P:cytoplasmic microtubule organization"/>
    <property type="evidence" value="ECO:0007669"/>
    <property type="project" value="TreeGrafter"/>
</dbReference>
<dbReference type="PANTHER" id="PTHR18947:SF35">
    <property type="entry name" value="COILED-COIL DOMAIN-CONTAINING PROTEIN 88B"/>
    <property type="match status" value="1"/>
</dbReference>
<feature type="coiled-coil region" evidence="4">
    <location>
        <begin position="1056"/>
        <end position="1111"/>
    </location>
</feature>
<dbReference type="SUPFAM" id="SSF116907">
    <property type="entry name" value="Hook domain"/>
    <property type="match status" value="1"/>
</dbReference>
<organism evidence="7">
    <name type="scientific">Callorhinchus milii</name>
    <name type="common">Ghost shark</name>
    <dbReference type="NCBI Taxonomy" id="7868"/>
    <lineage>
        <taxon>Eukaryota</taxon>
        <taxon>Metazoa</taxon>
        <taxon>Chordata</taxon>
        <taxon>Craniata</taxon>
        <taxon>Vertebrata</taxon>
        <taxon>Chondrichthyes</taxon>
        <taxon>Holocephali</taxon>
        <taxon>Chimaeriformes</taxon>
        <taxon>Callorhinchidae</taxon>
        <taxon>Callorhinchus</taxon>
    </lineage>
</organism>
<feature type="compositionally biased region" description="Low complexity" evidence="5">
    <location>
        <begin position="926"/>
        <end position="943"/>
    </location>
</feature>
<dbReference type="GO" id="GO:0005737">
    <property type="term" value="C:cytoplasm"/>
    <property type="evidence" value="ECO:0007669"/>
    <property type="project" value="UniProtKB-SubCell"/>
</dbReference>
<feature type="region of interest" description="Disordered" evidence="5">
    <location>
        <begin position="1202"/>
        <end position="1221"/>
    </location>
</feature>
<feature type="compositionally biased region" description="Polar residues" evidence="5">
    <location>
        <begin position="1441"/>
        <end position="1450"/>
    </location>
</feature>
<evidence type="ECO:0000256" key="5">
    <source>
        <dbReference type="SAM" id="MobiDB-lite"/>
    </source>
</evidence>
<dbReference type="PANTHER" id="PTHR18947">
    <property type="entry name" value="HOOK PROTEINS"/>
    <property type="match status" value="1"/>
</dbReference>
<evidence type="ECO:0000313" key="7">
    <source>
        <dbReference type="EMBL" id="AFO94188.1"/>
    </source>
</evidence>
<comment type="subcellular location">
    <subcellularLocation>
        <location evidence="1">Cytoplasm</location>
    </subcellularLocation>
</comment>
<dbReference type="InterPro" id="IPR043936">
    <property type="entry name" value="HOOK_N"/>
</dbReference>
<evidence type="ECO:0000256" key="2">
    <source>
        <dbReference type="ARBA" id="ARBA00022490"/>
    </source>
</evidence>
<feature type="compositionally biased region" description="Polar residues" evidence="5">
    <location>
        <begin position="233"/>
        <end position="243"/>
    </location>
</feature>
<dbReference type="Gene3D" id="1.10.418.10">
    <property type="entry name" value="Calponin-like domain"/>
    <property type="match status" value="1"/>
</dbReference>
<dbReference type="InterPro" id="IPR036872">
    <property type="entry name" value="CH_dom_sf"/>
</dbReference>
<protein>
    <submittedName>
        <fullName evidence="7">Girdin</fullName>
    </submittedName>
</protein>
<evidence type="ECO:0000256" key="1">
    <source>
        <dbReference type="ARBA" id="ARBA00004496"/>
    </source>
</evidence>
<dbReference type="EMBL" id="JW861671">
    <property type="protein sequence ID" value="AFO94188.1"/>
    <property type="molecule type" value="mRNA"/>
</dbReference>
<feature type="compositionally biased region" description="Low complexity" evidence="5">
    <location>
        <begin position="1361"/>
        <end position="1370"/>
    </location>
</feature>
<feature type="domain" description="HOOK N-terminal" evidence="6">
    <location>
        <begin position="60"/>
        <end position="182"/>
    </location>
</feature>
<proteinExistence type="evidence at transcript level"/>
<feature type="region of interest" description="Disordered" evidence="5">
    <location>
        <begin position="1270"/>
        <end position="1290"/>
    </location>
</feature>
<evidence type="ECO:0000256" key="4">
    <source>
        <dbReference type="SAM" id="Coils"/>
    </source>
</evidence>
<feature type="region of interest" description="Disordered" evidence="5">
    <location>
        <begin position="890"/>
        <end position="973"/>
    </location>
</feature>
<feature type="compositionally biased region" description="Acidic residues" evidence="5">
    <location>
        <begin position="739"/>
        <end position="748"/>
    </location>
</feature>
<evidence type="ECO:0000259" key="6">
    <source>
        <dbReference type="Pfam" id="PF19047"/>
    </source>
</evidence>
<feature type="compositionally biased region" description="Basic and acidic residues" evidence="5">
    <location>
        <begin position="486"/>
        <end position="501"/>
    </location>
</feature>
<feature type="compositionally biased region" description="Basic and acidic residues" evidence="5">
    <location>
        <begin position="718"/>
        <end position="733"/>
    </location>
</feature>
<dbReference type="Pfam" id="PF19047">
    <property type="entry name" value="HOOK_N"/>
    <property type="match status" value="1"/>
</dbReference>
<feature type="region of interest" description="Disordered" evidence="5">
    <location>
        <begin position="1343"/>
        <end position="1454"/>
    </location>
</feature>
<feature type="region of interest" description="Disordered" evidence="5">
    <location>
        <begin position="486"/>
        <end position="528"/>
    </location>
</feature>
<dbReference type="GO" id="GO:0030705">
    <property type="term" value="P:cytoskeleton-dependent intracellular transport"/>
    <property type="evidence" value="ECO:0007669"/>
    <property type="project" value="InterPro"/>
</dbReference>
<name>V9K8Z0_CALMI</name>
<feature type="compositionally biased region" description="Basic and acidic residues" evidence="5">
    <location>
        <begin position="949"/>
        <end position="973"/>
    </location>
</feature>
<feature type="region of interest" description="Disordered" evidence="5">
    <location>
        <begin position="552"/>
        <end position="598"/>
    </location>
</feature>
<evidence type="ECO:0000256" key="3">
    <source>
        <dbReference type="ARBA" id="ARBA00023054"/>
    </source>
</evidence>
<accession>V9K8Z0</accession>
<sequence>MFRCRQFSEKGFTERLHQFMVSPLVIWIQTLDTADLCDEAKGQYLELEIVGERRTQDDYMRIVDGVFLNLVMRRIDPGGQNQRIYRNEGNDKVLRTQNLTILLQHMKSFYQEDLQQLIVMSLPNIYLLGHDPLTEESLVEANKLLLLLLGCAVQCAAKEEFITEIQQLNLETQSHIAHEIQQITQDEGKVLCIGRDHCLRDPEILIHSLSLLASERDRASQRLWELLQESEPQTRPVSCTSPEGQRRGSGGSRQHLTVQLADSRAKLRRVRQELEEKSEELQDCEQEVRELSLELRRFQNENRELVAEVRRVRLLGDEVDVLREKAIRVERLQNEVKSYKERLSSVEFYKNKLEEERGYSAALLETKVRLEEQLETARTQCDQLHRLEKHNHLLTTHLQDLQMEREVEQQRVEQLLEENLSLRYSIPDPIPDLSAVSLAQELSSGPFPEPCGGQPLSCEVEEAGGGLRRELERENERLRLEVEELRTEREERRRERARQEPELTADTLGAEALFSGQSEVEEKQRLETTEWENLEREVRELKLENAELRESLGERAEAEPGGRGGESGNQGPPVPQVLPESEGRPRETEQELQAQGLREELVRERLEAEGLSSELEELLGRVSRLETDKRQLERDVERLSGLRSRLQGLESERDLLEQERAQLRATLDLQEADILAKAQLEMDKRELESEVGQLRRTLDLQKSSLRRAGDLESTLRGAQEESGRLARELESGRRRVRELEDEAEEGEAEAERLRRSLEEQKVSIGRLELARAGVEAELERGEKDNRRLAKENRRLHQQAELRESALDAHILRVTGLEQDNRQLSLELSRAQADSSLARELDAENVRLSQQLTEDRRTSSSLRDELSSERLTNLALNGDLERLRRELHRQSLRVQSESDRSGSVPVVPVAGDRDLDGRSQTLGQAMSCEPSGEGAESSGAIGEEPPGKPPTERKAAEGRESGEERGKVGEEGREGMSHRLIEVERKNERLLAENEALSGRLRWAEGQSGALQGQVMVLQKHSLTLQEQVVNTQSLNASLQAENGLLRAQGEQWRSAAGGLEAEKKTLGKEREALRARHEALTTDHQRLGILHERQEAELETLVQKYSRLKSSFRAMELDTRDLDTRYKQLLGQKMEVDDRATALKEREEAMAGERQRLRDQEEQLRRLQEEYNRLERGRGECEGELEEVRGEVRGLRYQVSELQRERTRAESESNSHRQHSRSLEIELTKLGSQCELMAQLKANVEEENRHLSQRLQTLSDENHHLMERSLERREREHEEQREHQDKLNELRREKQKLLEKIMDQYRVIDPTMPRRKGNWIADKMKRLIKPRQKDLLRAAFIAGVEGPDPSSDPAPKEPTEGPETPAAEGGDSPGRTRREAEGLTVKVRRKLSSRLQTAETPRHRFRQRRAGGHPESVEGEDCDNPTAPGAERGGSEDPAASNRSSVTSEDQLPYCKVILTLPQEPEKE</sequence>
<dbReference type="GO" id="GO:0005813">
    <property type="term" value="C:centrosome"/>
    <property type="evidence" value="ECO:0007669"/>
    <property type="project" value="TreeGrafter"/>
</dbReference>
<keyword evidence="2" id="KW-0963">Cytoplasm</keyword>
<dbReference type="GO" id="GO:0008017">
    <property type="term" value="F:microtubule binding"/>
    <property type="evidence" value="ECO:0007669"/>
    <property type="project" value="TreeGrafter"/>
</dbReference>
<feature type="region of interest" description="Disordered" evidence="5">
    <location>
        <begin position="233"/>
        <end position="255"/>
    </location>
</feature>
<keyword evidence="3 4" id="KW-0175">Coiled coil</keyword>
<reference evidence="7" key="1">
    <citation type="journal article" date="2014" name="Nature">
        <title>Elephant shark genome provides unique insights into gnathostome evolution.</title>
        <authorList>
            <consortium name="International Elephant Shark Genome Sequencing Consortium"/>
            <person name="Venkatesh B."/>
            <person name="Lee A.P."/>
            <person name="Ravi V."/>
            <person name="Maurya A.K."/>
            <person name="Lian M.M."/>
            <person name="Swann J.B."/>
            <person name="Ohta Y."/>
            <person name="Flajnik M.F."/>
            <person name="Sutoh Y."/>
            <person name="Kasahara M."/>
            <person name="Hoon S."/>
            <person name="Gangu V."/>
            <person name="Roy S.W."/>
            <person name="Irimia M."/>
            <person name="Korzh V."/>
            <person name="Kondrychyn I."/>
            <person name="Lim Z.W."/>
            <person name="Tay B.H."/>
            <person name="Tohari S."/>
            <person name="Kong K.W."/>
            <person name="Ho S."/>
            <person name="Lorente-Galdos B."/>
            <person name="Quilez J."/>
            <person name="Marques-Bonet T."/>
            <person name="Raney B.J."/>
            <person name="Ingham P.W."/>
            <person name="Tay A."/>
            <person name="Hillier L.W."/>
            <person name="Minx P."/>
            <person name="Boehm T."/>
            <person name="Wilson R.K."/>
            <person name="Brenner S."/>
            <person name="Warren W.C."/>
        </authorList>
    </citation>
    <scope>NUCLEOTIDE SEQUENCE</scope>
    <source>
        <tissue evidence="7">Spleen</tissue>
    </source>
</reference>